<feature type="region of interest" description="Disordered" evidence="1">
    <location>
        <begin position="1"/>
        <end position="40"/>
    </location>
</feature>
<evidence type="ECO:0000313" key="4">
    <source>
        <dbReference type="EMBL" id="KAF4671527.1"/>
    </source>
</evidence>
<evidence type="ECO:0000259" key="3">
    <source>
        <dbReference type="Pfam" id="PF19037"/>
    </source>
</evidence>
<dbReference type="EMBL" id="JABANN010000104">
    <property type="protein sequence ID" value="KAF4671527.1"/>
    <property type="molecule type" value="Genomic_DNA"/>
</dbReference>
<protein>
    <submittedName>
        <fullName evidence="4">Golgi transport complex subunit 3</fullName>
    </submittedName>
</protein>
<comment type="caution">
    <text evidence="4">The sequence shown here is derived from an EMBL/GenBank/DDBJ whole genome shotgun (WGS) entry which is preliminary data.</text>
</comment>
<evidence type="ECO:0000259" key="2">
    <source>
        <dbReference type="Pfam" id="PF19036"/>
    </source>
</evidence>
<dbReference type="PRINTS" id="PR01546">
    <property type="entry name" value="YEAST73DUF"/>
</dbReference>
<dbReference type="GO" id="GO:0006623">
    <property type="term" value="P:protein targeting to vacuole"/>
    <property type="evidence" value="ECO:0007669"/>
    <property type="project" value="InterPro"/>
</dbReference>
<dbReference type="Pfam" id="PF19037">
    <property type="entry name" value="Fuz_longin_2"/>
    <property type="match status" value="1"/>
</dbReference>
<gene>
    <name evidence="4" type="primary">COG3_2</name>
    <name evidence="4" type="ORF">FOL46_000267</name>
</gene>
<dbReference type="PANTHER" id="PTHR13027">
    <property type="entry name" value="SAND PROTEIN-RELATED"/>
    <property type="match status" value="1"/>
</dbReference>
<feature type="compositionally biased region" description="Low complexity" evidence="1">
    <location>
        <begin position="19"/>
        <end position="32"/>
    </location>
</feature>
<dbReference type="Pfam" id="PF19036">
    <property type="entry name" value="Fuz_longin_1"/>
    <property type="match status" value="1"/>
</dbReference>
<reference evidence="4 5" key="1">
    <citation type="submission" date="2020-04" db="EMBL/GenBank/DDBJ databases">
        <title>Perkinsus olseni comparative genomics.</title>
        <authorList>
            <person name="Bogema D.R."/>
        </authorList>
    </citation>
    <scope>NUCLEOTIDE SEQUENCE [LARGE SCALE GENOMIC DNA]</scope>
    <source>
        <strain evidence="4">ATCC PRA-31</strain>
    </source>
</reference>
<feature type="compositionally biased region" description="Polar residues" evidence="1">
    <location>
        <begin position="1"/>
        <end position="11"/>
    </location>
</feature>
<evidence type="ECO:0000256" key="1">
    <source>
        <dbReference type="SAM" id="MobiDB-lite"/>
    </source>
</evidence>
<feature type="region of interest" description="Disordered" evidence="1">
    <location>
        <begin position="835"/>
        <end position="858"/>
    </location>
</feature>
<dbReference type="InterPro" id="IPR043971">
    <property type="entry name" value="FUZ/MON1/HPS1_longin_2"/>
</dbReference>
<organism evidence="4 5">
    <name type="scientific">Perkinsus olseni</name>
    <name type="common">Perkinsus atlanticus</name>
    <dbReference type="NCBI Taxonomy" id="32597"/>
    <lineage>
        <taxon>Eukaryota</taxon>
        <taxon>Sar</taxon>
        <taxon>Alveolata</taxon>
        <taxon>Perkinsozoa</taxon>
        <taxon>Perkinsea</taxon>
        <taxon>Perkinsida</taxon>
        <taxon>Perkinsidae</taxon>
        <taxon>Perkinsus</taxon>
    </lineage>
</organism>
<dbReference type="AlphaFoldDB" id="A0A7J6MJD2"/>
<evidence type="ECO:0000313" key="5">
    <source>
        <dbReference type="Proteomes" id="UP000572268"/>
    </source>
</evidence>
<proteinExistence type="predicted"/>
<dbReference type="PANTHER" id="PTHR13027:SF7">
    <property type="entry name" value="VACUOLAR FUSION PROTEIN MON1 HOMOLOG"/>
    <property type="match status" value="1"/>
</dbReference>
<feature type="domain" description="FUZ/MON1/HPS1 first Longin" evidence="2">
    <location>
        <begin position="79"/>
        <end position="219"/>
    </location>
</feature>
<feature type="compositionally biased region" description="Polar residues" evidence="1">
    <location>
        <begin position="835"/>
        <end position="851"/>
    </location>
</feature>
<dbReference type="Proteomes" id="UP000572268">
    <property type="component" value="Unassembled WGS sequence"/>
</dbReference>
<accession>A0A7J6MJD2</accession>
<dbReference type="InterPro" id="IPR004353">
    <property type="entry name" value="Mon1"/>
</dbReference>
<dbReference type="GO" id="GO:0016192">
    <property type="term" value="P:vesicle-mediated transport"/>
    <property type="evidence" value="ECO:0007669"/>
    <property type="project" value="InterPro"/>
</dbReference>
<feature type="domain" description="FUZ/MON1/HPS1 second Longin" evidence="3">
    <location>
        <begin position="271"/>
        <end position="363"/>
    </location>
</feature>
<sequence>MSPLDSQQQQGEVLDGAREPLSSPSASPRAAPVVVDKAQGPLLASSEEQTTLSVKTKRYVNESADDGPLGSWFRKHRMHVIVFTYSGKPVYTRYGSPDGVSAFCGALAAIVSKFGQFYQMSGGASDDSLRCITTSGGTRFVFLDRTPLWLVAICKGRTAGNKKQAPLPVVPLAQLRSMLNAVYRQLITVLTSRVETMLLERPSYDVRALLGGTESVLANIIRWSERDVITLCEDLSCFEPLPLHRETRDKLINTLLGLRPNGSLTPHCFAAMILGGHRVAAMVSGPSKLLKPCDMPTFINLTIASGSLRSGSCWSPVCLPAGLDREVFVYSYVQRLCGDVFIVFLCASPDQDAFYSCQRAADHVSRMLTPVGIVNEVQAASDAAPISIANDPALLQTLGDQPLESRRYTPAPEGIKILEKVIHVAMYLPASSQLFSSKVDYNVDGISRGHLVKEIHTRYAQCVEVMRSREKTSGRMAAGQSMLLPQQILGPIWAAVASDFNYQFCKSFSRRAITGVWIGATTGALVHYLISVMSGTVGKPEEYPRLWAVFLQLPCTFMFCMARGQAGCKLSDVFLGQHALIVSSIPTEFFTVSPYGEDIVYAVSGKGVREAMDQLVASRESEDGTADIQDVRQEFGSHIFEDIRSVMPCRSDASAEIAVFGRMMLISDMSKRVFRNSSDLFRLTRYSLVLHNSLVSTTLRVSGCAVEILDPLLPSLKEFSQALEASRSRLVEEMVKPDASRGSPPPLDDINVTMQKCVDAFLAARRQLVKDALSGSDRAIRVTNGGGFRVYHLVYALSVFSEFWTDLESELIGRQRPCEMIRLSTDIGEPRLIRTMSSTRSSPSFNLSIQPTRRHPSK</sequence>
<name>A0A7J6MJD2_PEROL</name>
<dbReference type="InterPro" id="IPR043972">
    <property type="entry name" value="FUZ/MON1/HPS1_longin_1"/>
</dbReference>